<evidence type="ECO:0000313" key="4">
    <source>
        <dbReference type="Proteomes" id="UP001589585"/>
    </source>
</evidence>
<dbReference type="PROSITE" id="PS51175">
    <property type="entry name" value="CBM6"/>
    <property type="match status" value="1"/>
</dbReference>
<comment type="caution">
    <text evidence="3">The sequence shown here is derived from an EMBL/GenBank/DDBJ whole genome shotgun (WGS) entry which is preliminary data.</text>
</comment>
<dbReference type="Gene3D" id="2.60.120.260">
    <property type="entry name" value="Galactose-binding domain-like"/>
    <property type="match status" value="1"/>
</dbReference>
<dbReference type="SMART" id="SM00606">
    <property type="entry name" value="CBD_IV"/>
    <property type="match status" value="1"/>
</dbReference>
<dbReference type="InterPro" id="IPR026444">
    <property type="entry name" value="Secre_tail"/>
</dbReference>
<dbReference type="SUPFAM" id="SSF49785">
    <property type="entry name" value="Galactose-binding domain-like"/>
    <property type="match status" value="1"/>
</dbReference>
<dbReference type="Proteomes" id="UP001589585">
    <property type="component" value="Unassembled WGS sequence"/>
</dbReference>
<dbReference type="CDD" id="cd04084">
    <property type="entry name" value="CBM6_xylanase-like"/>
    <property type="match status" value="1"/>
</dbReference>
<protein>
    <submittedName>
        <fullName evidence="3">Carbohydrate-binding protein</fullName>
    </submittedName>
</protein>
<dbReference type="Pfam" id="PF18962">
    <property type="entry name" value="Por_Secre_tail"/>
    <property type="match status" value="1"/>
</dbReference>
<accession>A0ABV5FD59</accession>
<name>A0ABV5FD59_9FLAO</name>
<organism evidence="3 4">
    <name type="scientific">Mariniflexile ostreae</name>
    <dbReference type="NCBI Taxonomy" id="1520892"/>
    <lineage>
        <taxon>Bacteria</taxon>
        <taxon>Pseudomonadati</taxon>
        <taxon>Bacteroidota</taxon>
        <taxon>Flavobacteriia</taxon>
        <taxon>Flavobacteriales</taxon>
        <taxon>Flavobacteriaceae</taxon>
        <taxon>Mariniflexile</taxon>
    </lineage>
</organism>
<dbReference type="InterPro" id="IPR006584">
    <property type="entry name" value="Cellulose-bd_IV"/>
</dbReference>
<keyword evidence="4" id="KW-1185">Reference proteome</keyword>
<dbReference type="RefSeq" id="WP_379861529.1">
    <property type="nucleotide sequence ID" value="NZ_JBHMFC010000074.1"/>
</dbReference>
<dbReference type="InterPro" id="IPR008979">
    <property type="entry name" value="Galactose-bd-like_sf"/>
</dbReference>
<dbReference type="Gene3D" id="2.160.20.10">
    <property type="entry name" value="Single-stranded right-handed beta-helix, Pectin lyase-like"/>
    <property type="match status" value="1"/>
</dbReference>
<sequence>MKQLYLFRIFFIVSVLFVFQHIKAQTVVGSLAEFRTAVQNSNQNIVFTAGNYNLEDLPSGSRVITCSGSNNIIDMTGVRIKTLVGSIREVYFVISGDNNELRNGAIEDYYQSGLEEVTDFSAYNNDRAHLAYGLKGDPVMSITGNGNLVDGLEMIVKGSFPYGYGSQYGIGSTNTFGLNKRCGILITGVDGGGVGNTLDSVTMYHYAFGHGIFMQNGATETIIKNCYVEGRMRLSDDMYNDTETYDLPYLTNYTFPSGEDYRTLPFVESYPIPYDVMYPLSEDGIRSYNNTGSVTVENCTVKQMRGGIRLYLASSATVINSKAIDCGDTNFNLPSGGTIAGSSGNFSFAPLSDFRLNRSNQNIEMTIIPSPNAIGPHNLADVQGNGHNIVFHRTDGPLDTSETRAIVVSGNNSTITNETEYDIVLESSTSGNTIKSCGGGTVTDHGTNNVILTFDNCEDIDNSCPKTAALMEAECYDSMLGVQTETSSEGGSNIGYIENDNWVKFNGIDVTGMQSIHARTASKYDGGYIEVRLGNLTGTLIASIPVTNRGGWQNWGTDSITIQNGIEGVHDVYFVFKSSRAGSIFNVNWFSFTSPLLSKKEPVLIDKSIRVFPNPVAKELTLLLPNENLNSSDVKVALYNIKGQKVMEVSPIHNNSLSLNVSHLEKGVYVLIINDGLKTITKKVVKI</sequence>
<dbReference type="InterPro" id="IPR005084">
    <property type="entry name" value="CBM6"/>
</dbReference>
<dbReference type="InterPro" id="IPR012334">
    <property type="entry name" value="Pectin_lyas_fold"/>
</dbReference>
<feature type="domain" description="CBM6" evidence="2">
    <location>
        <begin position="469"/>
        <end position="593"/>
    </location>
</feature>
<dbReference type="NCBIfam" id="TIGR04183">
    <property type="entry name" value="Por_Secre_tail"/>
    <property type="match status" value="1"/>
</dbReference>
<evidence type="ECO:0000256" key="1">
    <source>
        <dbReference type="ARBA" id="ARBA00022729"/>
    </source>
</evidence>
<reference evidence="3 4" key="1">
    <citation type="submission" date="2024-09" db="EMBL/GenBank/DDBJ databases">
        <authorList>
            <person name="Sun Q."/>
            <person name="Mori K."/>
        </authorList>
    </citation>
    <scope>NUCLEOTIDE SEQUENCE [LARGE SCALE GENOMIC DNA]</scope>
    <source>
        <strain evidence="3 4">CECT 8622</strain>
    </source>
</reference>
<dbReference type="Pfam" id="PF03422">
    <property type="entry name" value="CBM_6"/>
    <property type="match status" value="1"/>
</dbReference>
<proteinExistence type="predicted"/>
<keyword evidence="1" id="KW-0732">Signal</keyword>
<dbReference type="EMBL" id="JBHMFC010000074">
    <property type="protein sequence ID" value="MFB9057304.1"/>
    <property type="molecule type" value="Genomic_DNA"/>
</dbReference>
<gene>
    <name evidence="3" type="ORF">ACFFU9_11200</name>
</gene>
<evidence type="ECO:0000259" key="2">
    <source>
        <dbReference type="PROSITE" id="PS51175"/>
    </source>
</evidence>
<evidence type="ECO:0000313" key="3">
    <source>
        <dbReference type="EMBL" id="MFB9057304.1"/>
    </source>
</evidence>